<keyword evidence="2" id="KW-1185">Reference proteome</keyword>
<dbReference type="Proteomes" id="UP000268084">
    <property type="component" value="Chromosome"/>
</dbReference>
<reference evidence="1 2" key="2">
    <citation type="submission" date="2018-12" db="EMBL/GenBank/DDBJ databases">
        <title>Nakamurella antarcticus sp. nov., isolated from Antarctica South Shetland Islands soil.</title>
        <authorList>
            <person name="Peng F."/>
        </authorList>
    </citation>
    <scope>NUCLEOTIDE SEQUENCE [LARGE SCALE GENOMIC DNA]</scope>
    <source>
        <strain evidence="1 2">S14-144</strain>
    </source>
</reference>
<protein>
    <submittedName>
        <fullName evidence="1">Uncharacterized protein</fullName>
    </submittedName>
</protein>
<proteinExistence type="predicted"/>
<accession>A0A3G8ZJQ7</accession>
<dbReference type="KEGG" id="nak:EH165_04800"/>
<dbReference type="EMBL" id="CP034170">
    <property type="protein sequence ID" value="AZI57579.1"/>
    <property type="molecule type" value="Genomic_DNA"/>
</dbReference>
<sequence length="87" mass="9294">MNVLGVVDGVGVVSPAEYMGPGLEPPKPSLHFTIDGVSLQELFDLPHHLTRLSWGNFDSETRSECLLRLLGAPVAAPAPIFIPPHAP</sequence>
<evidence type="ECO:0000313" key="2">
    <source>
        <dbReference type="Proteomes" id="UP000268084"/>
    </source>
</evidence>
<dbReference type="AlphaFoldDB" id="A0A3G8ZJQ7"/>
<dbReference type="RefSeq" id="WP_124798264.1">
    <property type="nucleotide sequence ID" value="NZ_CP034170.1"/>
</dbReference>
<organism evidence="1 2">
    <name type="scientific">Nakamurella antarctica</name>
    <dbReference type="NCBI Taxonomy" id="1902245"/>
    <lineage>
        <taxon>Bacteria</taxon>
        <taxon>Bacillati</taxon>
        <taxon>Actinomycetota</taxon>
        <taxon>Actinomycetes</taxon>
        <taxon>Nakamurellales</taxon>
        <taxon>Nakamurellaceae</taxon>
        <taxon>Nakamurella</taxon>
    </lineage>
</organism>
<reference evidence="1 2" key="1">
    <citation type="submission" date="2018-11" db="EMBL/GenBank/DDBJ databases">
        <authorList>
            <person name="Da X."/>
        </authorList>
    </citation>
    <scope>NUCLEOTIDE SEQUENCE [LARGE SCALE GENOMIC DNA]</scope>
    <source>
        <strain evidence="1 2">S14-144</strain>
    </source>
</reference>
<gene>
    <name evidence="1" type="ORF">EH165_04800</name>
</gene>
<evidence type="ECO:0000313" key="1">
    <source>
        <dbReference type="EMBL" id="AZI57579.1"/>
    </source>
</evidence>
<name>A0A3G8ZJQ7_9ACTN</name>